<name>A0A068CMC4_HOFMI</name>
<dbReference type="AlphaFoldDB" id="A0A068CMC4"/>
<keyword evidence="1" id="KW-0217">Developmental protein</keyword>
<dbReference type="PANTHER" id="PTHR11309">
    <property type="entry name" value="FRIZZLED"/>
    <property type="match status" value="1"/>
</dbReference>
<evidence type="ECO:0000256" key="2">
    <source>
        <dbReference type="ARBA" id="ARBA00023157"/>
    </source>
</evidence>
<feature type="chain" id="PRO_5001649737" evidence="4">
    <location>
        <begin position="20"/>
        <end position="437"/>
    </location>
</feature>
<proteinExistence type="evidence at transcript level"/>
<organism evidence="6">
    <name type="scientific">Hofstenia miamia</name>
    <name type="common">Three-banded panther worm</name>
    <dbReference type="NCBI Taxonomy" id="442651"/>
    <lineage>
        <taxon>Eukaryota</taxon>
        <taxon>Metazoa</taxon>
        <taxon>Xenacoelomorpha</taxon>
        <taxon>Acoelomorpha</taxon>
        <taxon>Acoela</taxon>
        <taxon>Hofsteniidae</taxon>
        <taxon>Hofstenia</taxon>
    </lineage>
</organism>
<evidence type="ECO:0000256" key="1">
    <source>
        <dbReference type="ARBA" id="ARBA00022473"/>
    </source>
</evidence>
<dbReference type="InterPro" id="IPR036790">
    <property type="entry name" value="Frizzled_dom_sf"/>
</dbReference>
<evidence type="ECO:0000256" key="3">
    <source>
        <dbReference type="PROSITE-ProRule" id="PRU00090"/>
    </source>
</evidence>
<dbReference type="GO" id="GO:0035567">
    <property type="term" value="P:non-canonical Wnt signaling pathway"/>
    <property type="evidence" value="ECO:0007669"/>
    <property type="project" value="TreeGrafter"/>
</dbReference>
<dbReference type="PROSITE" id="PS50038">
    <property type="entry name" value="FZ"/>
    <property type="match status" value="1"/>
</dbReference>
<dbReference type="SUPFAM" id="SSF63501">
    <property type="entry name" value="Frizzled cysteine-rich domain"/>
    <property type="match status" value="2"/>
</dbReference>
<feature type="signal peptide" evidence="4">
    <location>
        <begin position="1"/>
        <end position="19"/>
    </location>
</feature>
<keyword evidence="2 3" id="KW-1015">Disulfide bond</keyword>
<dbReference type="InterPro" id="IPR020067">
    <property type="entry name" value="Frizzled_dom"/>
</dbReference>
<dbReference type="GO" id="GO:0005886">
    <property type="term" value="C:plasma membrane"/>
    <property type="evidence" value="ECO:0007669"/>
    <property type="project" value="TreeGrafter"/>
</dbReference>
<feature type="disulfide bond" evidence="3">
    <location>
        <begin position="325"/>
        <end position="371"/>
    </location>
</feature>
<dbReference type="Gene3D" id="1.10.2000.10">
    <property type="entry name" value="Frizzled cysteine-rich domain"/>
    <property type="match status" value="2"/>
</dbReference>
<evidence type="ECO:0000313" key="6">
    <source>
        <dbReference type="EMBL" id="AID23666.1"/>
    </source>
</evidence>
<dbReference type="InterPro" id="IPR015526">
    <property type="entry name" value="Frizzled/SFRP"/>
</dbReference>
<evidence type="ECO:0000259" key="5">
    <source>
        <dbReference type="PROSITE" id="PS50038"/>
    </source>
</evidence>
<keyword evidence="4" id="KW-0732">Signal</keyword>
<sequence length="437" mass="50935">MHLISTYIAFVLLWPTGKSGRVEDMDKLKVNYPKHFNFLIPWDYTQLMIERASLIPCNLTNGAELYCEQNMNMLYGQNKVYHPYAIGTLRAYSKKTNTLYCHSEYPPCYSFFTHYKRPCKWTCIKAKEEVESESFPKYLIINMTFPYFCDDFPDFDCIEPDYVNLLRIAAKMPSLKLNFSKSAEQPFERNKYNCTRDRAPAKICMQLGFTELPESENPLFLREDFELFKTYINLDCSIHMKYFICSAFAYSCDENGYVRGDQLCRDIIYQAIDACKLPVQMKGIFPSQAFFSKAPYRKFNTTNCYRPTIPPAIGSTKESLTIDQCKNLGYTEVAFPNHFFQPNQSSAFTKMTELAVEDEEIWSSQLLVYMCHIFFPPIFPGDDNYKKPCREYCNYMAENYKLPFFVESNIDCSTFPVANSNLPCIQGPSEEGYYQNS</sequence>
<dbReference type="CDD" id="cd07066">
    <property type="entry name" value="CRD_FZ"/>
    <property type="match status" value="1"/>
</dbReference>
<dbReference type="GO" id="GO:0042813">
    <property type="term" value="F:Wnt receptor activity"/>
    <property type="evidence" value="ECO:0007669"/>
    <property type="project" value="TreeGrafter"/>
</dbReference>
<dbReference type="EMBL" id="KJ658744">
    <property type="protein sequence ID" value="AID23666.1"/>
    <property type="molecule type" value="mRNA"/>
</dbReference>
<protein>
    <submittedName>
        <fullName evidence="6">Frizzled-3</fullName>
    </submittedName>
</protein>
<accession>A0A068CMC4</accession>
<comment type="caution">
    <text evidence="3">Lacks conserved residue(s) required for the propagation of feature annotation.</text>
</comment>
<dbReference type="GO" id="GO:0060070">
    <property type="term" value="P:canonical Wnt signaling pathway"/>
    <property type="evidence" value="ECO:0007669"/>
    <property type="project" value="TreeGrafter"/>
</dbReference>
<evidence type="ECO:0000256" key="4">
    <source>
        <dbReference type="SAM" id="SignalP"/>
    </source>
</evidence>
<dbReference type="GO" id="GO:0017147">
    <property type="term" value="F:Wnt-protein binding"/>
    <property type="evidence" value="ECO:0007669"/>
    <property type="project" value="TreeGrafter"/>
</dbReference>
<reference evidence="6" key="1">
    <citation type="journal article" date="2014" name="Curr. Biol.">
        <title>Whole-body acoel regeneration is controlled by wnt and bmp-admp signaling.</title>
        <authorList>
            <person name="Srivastava M."/>
            <person name="Mazza-Curll K.L."/>
            <person name="van Wolfswinkel J.C."/>
            <person name="Reddien P.W."/>
        </authorList>
    </citation>
    <scope>NUCLEOTIDE SEQUENCE</scope>
</reference>
<feature type="domain" description="FZ" evidence="5">
    <location>
        <begin position="318"/>
        <end position="427"/>
    </location>
</feature>